<dbReference type="GO" id="GO:0071949">
    <property type="term" value="F:FAD binding"/>
    <property type="evidence" value="ECO:0007669"/>
    <property type="project" value="InterPro"/>
</dbReference>
<dbReference type="InterPro" id="IPR016166">
    <property type="entry name" value="FAD-bd_PCMH"/>
</dbReference>
<feature type="active site" evidence="19">
    <location>
        <position position="333"/>
    </location>
</feature>
<dbReference type="PANTHER" id="PTHR21071">
    <property type="entry name" value="UDP-N-ACETYLENOLPYRUVOYLGLUCOSAMINE REDUCTASE"/>
    <property type="match status" value="1"/>
</dbReference>
<dbReference type="NCBIfam" id="NF010478">
    <property type="entry name" value="PRK13903.1"/>
    <property type="match status" value="1"/>
</dbReference>
<evidence type="ECO:0000256" key="2">
    <source>
        <dbReference type="ARBA" id="ARBA00003921"/>
    </source>
</evidence>
<dbReference type="NCBIfam" id="TIGR00179">
    <property type="entry name" value="murB"/>
    <property type="match status" value="1"/>
</dbReference>
<evidence type="ECO:0000256" key="6">
    <source>
        <dbReference type="ARBA" id="ARBA00015188"/>
    </source>
</evidence>
<sequence>MNIQENISLKPYNTFGIAKNARFFTSADSVESLKKALIWAKENNQKVLILGGGSNILLTADFDGLVIKVELKGIEKVKEDNDHIWVKVGAGEVWHEWVLHAIDHHWAGVENLSLIPGTVGASPMQNIGAYGVEIKEVFESLEALNRSSLEVWKFTAEECKFGYRESVFKHELKDQFVICSVTFKLRKKPEFHVEYGAIQDVLKEKGITELSLKSVSDAVIEIRNSKLPNPKEIGNAGSFFKNPTISAIQFEKLKSVFPSIPGYPNEEGIKVPAGWLIEQAGWKGKRIGEVGVHAKQALVLVNYGNGDGIQIKSLSQQVQQAVKEKFGIELSPEVNFI</sequence>
<comment type="catalytic activity">
    <reaction evidence="18 19">
        <text>UDP-N-acetyl-alpha-D-muramate + NADP(+) = UDP-N-acetyl-3-O-(1-carboxyvinyl)-alpha-D-glucosamine + NADPH + H(+)</text>
        <dbReference type="Rhea" id="RHEA:12248"/>
        <dbReference type="ChEBI" id="CHEBI:15378"/>
        <dbReference type="ChEBI" id="CHEBI:57783"/>
        <dbReference type="ChEBI" id="CHEBI:58349"/>
        <dbReference type="ChEBI" id="CHEBI:68483"/>
        <dbReference type="ChEBI" id="CHEBI:70757"/>
        <dbReference type="EC" id="1.3.1.98"/>
    </reaction>
</comment>
<evidence type="ECO:0000256" key="19">
    <source>
        <dbReference type="HAMAP-Rule" id="MF_00037"/>
    </source>
</evidence>
<evidence type="ECO:0000256" key="14">
    <source>
        <dbReference type="ARBA" id="ARBA00023002"/>
    </source>
</evidence>
<keyword evidence="12 19" id="KW-0133">Cell shape</keyword>
<dbReference type="Pfam" id="PF01565">
    <property type="entry name" value="FAD_binding_4"/>
    <property type="match status" value="1"/>
</dbReference>
<evidence type="ECO:0000256" key="13">
    <source>
        <dbReference type="ARBA" id="ARBA00022984"/>
    </source>
</evidence>
<evidence type="ECO:0000256" key="10">
    <source>
        <dbReference type="ARBA" id="ARBA00022827"/>
    </source>
</evidence>
<keyword evidence="16 19" id="KW-0961">Cell wall biogenesis/degradation</keyword>
<keyword evidence="14 19" id="KW-0560">Oxidoreductase</keyword>
<evidence type="ECO:0000256" key="12">
    <source>
        <dbReference type="ARBA" id="ARBA00022960"/>
    </source>
</evidence>
<dbReference type="NCBIfam" id="NF000755">
    <property type="entry name" value="PRK00046.1"/>
    <property type="match status" value="1"/>
</dbReference>
<dbReference type="GO" id="GO:0008360">
    <property type="term" value="P:regulation of cell shape"/>
    <property type="evidence" value="ECO:0007669"/>
    <property type="project" value="UniProtKB-KW"/>
</dbReference>
<keyword evidence="11 19" id="KW-0521">NADP</keyword>
<keyword evidence="15 19" id="KW-0131">Cell cycle</keyword>
<comment type="pathway">
    <text evidence="4 19">Cell wall biogenesis; peptidoglycan biosynthesis.</text>
</comment>
<evidence type="ECO:0000256" key="8">
    <source>
        <dbReference type="ARBA" id="ARBA00022618"/>
    </source>
</evidence>
<reference evidence="21 22" key="1">
    <citation type="submission" date="2018-09" db="EMBL/GenBank/DDBJ databases">
        <authorList>
            <person name="Wang X."/>
            <person name="Du Z."/>
        </authorList>
    </citation>
    <scope>NUCLEOTIDE SEQUENCE [LARGE SCALE GENOMIC DNA]</scope>
    <source>
        <strain evidence="21 22">N3</strain>
    </source>
</reference>
<evidence type="ECO:0000313" key="21">
    <source>
        <dbReference type="EMBL" id="RIW14607.1"/>
    </source>
</evidence>
<evidence type="ECO:0000256" key="9">
    <source>
        <dbReference type="ARBA" id="ARBA00022630"/>
    </source>
</evidence>
<dbReference type="SUPFAM" id="SSF56194">
    <property type="entry name" value="Uridine diphospho-N-Acetylenolpyruvylglucosamine reductase, MurB, C-terminal domain"/>
    <property type="match status" value="1"/>
</dbReference>
<dbReference type="GO" id="GO:0051301">
    <property type="term" value="P:cell division"/>
    <property type="evidence" value="ECO:0007669"/>
    <property type="project" value="UniProtKB-KW"/>
</dbReference>
<keyword evidence="7 19" id="KW-0963">Cytoplasm</keyword>
<protein>
    <recommendedName>
        <fullName evidence="6 19">UDP-N-acetylenolpyruvoylglucosamine reductase</fullName>
        <ecNumber evidence="5 19">1.3.1.98</ecNumber>
    </recommendedName>
    <alternativeName>
        <fullName evidence="17 19">UDP-N-acetylmuramate dehydrogenase</fullName>
    </alternativeName>
</protein>
<keyword evidence="10 19" id="KW-0274">FAD</keyword>
<evidence type="ECO:0000256" key="1">
    <source>
        <dbReference type="ARBA" id="ARBA00001974"/>
    </source>
</evidence>
<dbReference type="PANTHER" id="PTHR21071:SF4">
    <property type="entry name" value="UDP-N-ACETYLENOLPYRUVOYLGLUCOSAMINE REDUCTASE"/>
    <property type="match status" value="1"/>
</dbReference>
<dbReference type="Pfam" id="PF02873">
    <property type="entry name" value="MurB_C"/>
    <property type="match status" value="1"/>
</dbReference>
<dbReference type="GO" id="GO:0005829">
    <property type="term" value="C:cytosol"/>
    <property type="evidence" value="ECO:0007669"/>
    <property type="project" value="TreeGrafter"/>
</dbReference>
<name>A0A418PQK2_9BACT</name>
<comment type="function">
    <text evidence="2 19">Cell wall formation.</text>
</comment>
<evidence type="ECO:0000259" key="20">
    <source>
        <dbReference type="PROSITE" id="PS51387"/>
    </source>
</evidence>
<dbReference type="GO" id="GO:0008762">
    <property type="term" value="F:UDP-N-acetylmuramate dehydrogenase activity"/>
    <property type="evidence" value="ECO:0007669"/>
    <property type="project" value="UniProtKB-UniRule"/>
</dbReference>
<comment type="cofactor">
    <cofactor evidence="1 19">
        <name>FAD</name>
        <dbReference type="ChEBI" id="CHEBI:57692"/>
    </cofactor>
</comment>
<comment type="caution">
    <text evidence="21">The sequence shown here is derived from an EMBL/GenBank/DDBJ whole genome shotgun (WGS) entry which is preliminary data.</text>
</comment>
<dbReference type="EC" id="1.3.1.98" evidence="5 19"/>
<evidence type="ECO:0000256" key="11">
    <source>
        <dbReference type="ARBA" id="ARBA00022857"/>
    </source>
</evidence>
<comment type="subcellular location">
    <subcellularLocation>
        <location evidence="3 19">Cytoplasm</location>
    </subcellularLocation>
</comment>
<dbReference type="GO" id="GO:0009252">
    <property type="term" value="P:peptidoglycan biosynthetic process"/>
    <property type="evidence" value="ECO:0007669"/>
    <property type="project" value="UniProtKB-UniRule"/>
</dbReference>
<dbReference type="EMBL" id="QXML01000006">
    <property type="protein sequence ID" value="RIW14607.1"/>
    <property type="molecule type" value="Genomic_DNA"/>
</dbReference>
<dbReference type="HAMAP" id="MF_00037">
    <property type="entry name" value="MurB"/>
    <property type="match status" value="1"/>
</dbReference>
<keyword evidence="22" id="KW-1185">Reference proteome</keyword>
<dbReference type="OrthoDB" id="9804753at2"/>
<dbReference type="UniPathway" id="UPA00219"/>
<dbReference type="InterPro" id="IPR036318">
    <property type="entry name" value="FAD-bd_PCMH-like_sf"/>
</dbReference>
<keyword evidence="13 19" id="KW-0573">Peptidoglycan synthesis</keyword>
<dbReference type="InterPro" id="IPR011601">
    <property type="entry name" value="MurB_C"/>
</dbReference>
<proteinExistence type="inferred from homology"/>
<evidence type="ECO:0000256" key="3">
    <source>
        <dbReference type="ARBA" id="ARBA00004496"/>
    </source>
</evidence>
<dbReference type="InterPro" id="IPR016167">
    <property type="entry name" value="FAD-bd_PCMH_sub1"/>
</dbReference>
<accession>A0A418PQK2</accession>
<gene>
    <name evidence="19" type="primary">murB</name>
    <name evidence="21" type="ORF">D0X99_13760</name>
</gene>
<dbReference type="AlphaFoldDB" id="A0A418PQK2"/>
<evidence type="ECO:0000313" key="22">
    <source>
        <dbReference type="Proteomes" id="UP000283522"/>
    </source>
</evidence>
<comment type="similarity">
    <text evidence="19">Belongs to the MurB family.</text>
</comment>
<dbReference type="InterPro" id="IPR003170">
    <property type="entry name" value="MurB"/>
</dbReference>
<dbReference type="SUPFAM" id="SSF56176">
    <property type="entry name" value="FAD-binding/transporter-associated domain-like"/>
    <property type="match status" value="1"/>
</dbReference>
<keyword evidence="9 19" id="KW-0285">Flavoprotein</keyword>
<feature type="domain" description="FAD-binding PCMH-type" evidence="20">
    <location>
        <begin position="16"/>
        <end position="188"/>
    </location>
</feature>
<dbReference type="InterPro" id="IPR006094">
    <property type="entry name" value="Oxid_FAD_bind_N"/>
</dbReference>
<dbReference type="Gene3D" id="3.30.465.10">
    <property type="match status" value="1"/>
</dbReference>
<evidence type="ECO:0000256" key="4">
    <source>
        <dbReference type="ARBA" id="ARBA00004752"/>
    </source>
</evidence>
<dbReference type="PROSITE" id="PS51387">
    <property type="entry name" value="FAD_PCMH"/>
    <property type="match status" value="1"/>
</dbReference>
<dbReference type="Gene3D" id="3.90.78.10">
    <property type="entry name" value="UDP-N-acetylenolpyruvoylglucosamine reductase, C-terminal domain"/>
    <property type="match status" value="1"/>
</dbReference>
<dbReference type="Gene3D" id="3.30.43.10">
    <property type="entry name" value="Uridine Diphospho-n-acetylenolpyruvylglucosamine Reductase, domain 2"/>
    <property type="match status" value="1"/>
</dbReference>
<evidence type="ECO:0000256" key="16">
    <source>
        <dbReference type="ARBA" id="ARBA00023316"/>
    </source>
</evidence>
<evidence type="ECO:0000256" key="18">
    <source>
        <dbReference type="ARBA" id="ARBA00048914"/>
    </source>
</evidence>
<dbReference type="GO" id="GO:0071555">
    <property type="term" value="P:cell wall organization"/>
    <property type="evidence" value="ECO:0007669"/>
    <property type="project" value="UniProtKB-KW"/>
</dbReference>
<evidence type="ECO:0000256" key="7">
    <source>
        <dbReference type="ARBA" id="ARBA00022490"/>
    </source>
</evidence>
<evidence type="ECO:0000256" key="15">
    <source>
        <dbReference type="ARBA" id="ARBA00023306"/>
    </source>
</evidence>
<dbReference type="InterPro" id="IPR016169">
    <property type="entry name" value="FAD-bd_PCMH_sub2"/>
</dbReference>
<evidence type="ECO:0000256" key="5">
    <source>
        <dbReference type="ARBA" id="ARBA00012518"/>
    </source>
</evidence>
<keyword evidence="8 19" id="KW-0132">Cell division</keyword>
<feature type="active site" description="Proton donor" evidence="19">
    <location>
        <position position="238"/>
    </location>
</feature>
<evidence type="ECO:0000256" key="17">
    <source>
        <dbReference type="ARBA" id="ARBA00031026"/>
    </source>
</evidence>
<dbReference type="RefSeq" id="WP_119478405.1">
    <property type="nucleotide sequence ID" value="NZ_QXML01000006.1"/>
</dbReference>
<organism evidence="21 22">
    <name type="scientific">Algoriphagus lacus</name>
    <dbReference type="NCBI Taxonomy" id="2056311"/>
    <lineage>
        <taxon>Bacteria</taxon>
        <taxon>Pseudomonadati</taxon>
        <taxon>Bacteroidota</taxon>
        <taxon>Cytophagia</taxon>
        <taxon>Cytophagales</taxon>
        <taxon>Cyclobacteriaceae</taxon>
        <taxon>Algoriphagus</taxon>
    </lineage>
</organism>
<dbReference type="InterPro" id="IPR036635">
    <property type="entry name" value="MurB_C_sf"/>
</dbReference>
<feature type="active site" evidence="19">
    <location>
        <position position="164"/>
    </location>
</feature>
<dbReference type="Proteomes" id="UP000283522">
    <property type="component" value="Unassembled WGS sequence"/>
</dbReference>